<evidence type="ECO:0000313" key="1">
    <source>
        <dbReference type="EMBL" id="KIU01617.1"/>
    </source>
</evidence>
<organism evidence="1 2">
    <name type="scientific">Staphylococcus aureus</name>
    <dbReference type="NCBI Taxonomy" id="1280"/>
    <lineage>
        <taxon>Bacteria</taxon>
        <taxon>Bacillati</taxon>
        <taxon>Bacillota</taxon>
        <taxon>Bacilli</taxon>
        <taxon>Bacillales</taxon>
        <taxon>Staphylococcaceae</taxon>
        <taxon>Staphylococcus</taxon>
    </lineage>
</organism>
<evidence type="ECO:0000313" key="2">
    <source>
        <dbReference type="Proteomes" id="UP000032274"/>
    </source>
</evidence>
<name>A0AA40JRJ9_STAAU</name>
<accession>A0AA40JRJ9</accession>
<dbReference type="AlphaFoldDB" id="A0AA40JRJ9"/>
<sequence>GVVGAVHLMRRGADMQAAPGLVEPQVGHDVRHMVAALGVALEGVRDGAVAGGGAAERAEQRVRSAERGVDDAGRAVGLGVFERQRRRHAVAELGGVGELRNAGVVVRAGQGAGGGADDRLRQRPLRIEFGHRLA</sequence>
<comment type="caution">
    <text evidence="1">The sequence shown here is derived from an EMBL/GenBank/DDBJ whole genome shotgun (WGS) entry which is preliminary data.</text>
</comment>
<proteinExistence type="predicted"/>
<protein>
    <submittedName>
        <fullName evidence="1">Uncharacterized protein</fullName>
    </submittedName>
</protein>
<feature type="non-terminal residue" evidence="1">
    <location>
        <position position="134"/>
    </location>
</feature>
<dbReference type="Proteomes" id="UP000032274">
    <property type="component" value="Unassembled WGS sequence"/>
</dbReference>
<feature type="non-terminal residue" evidence="1">
    <location>
        <position position="1"/>
    </location>
</feature>
<dbReference type="EMBL" id="JXIG01000160">
    <property type="protein sequence ID" value="KIU01617.1"/>
    <property type="molecule type" value="Genomic_DNA"/>
</dbReference>
<gene>
    <name evidence="1" type="ORF">QU38_00715</name>
</gene>
<reference evidence="1 2" key="1">
    <citation type="submission" date="2015-01" db="EMBL/GenBank/DDBJ databases">
        <title>Characterization of Swiss Staphylococcus aureus strains involved in food poisoning.</title>
        <authorList>
            <person name="Crovadore J."/>
            <person name="Chablais R."/>
            <person name="Tonacini J."/>
            <person name="Schnyder B."/>
            <person name="Lefort F."/>
        </authorList>
    </citation>
    <scope>NUCLEOTIDE SEQUENCE [LARGE SCALE GENOMIC DNA]</scope>
    <source>
        <strain evidence="1 2">SA-120</strain>
    </source>
</reference>